<name>A0A921KAR3_9BIFI</name>
<reference evidence="8" key="1">
    <citation type="journal article" date="2021" name="PeerJ">
        <title>Extensive microbial diversity within the chicken gut microbiome revealed by metagenomics and culture.</title>
        <authorList>
            <person name="Gilroy R."/>
            <person name="Ravi A."/>
            <person name="Getino M."/>
            <person name="Pursley I."/>
            <person name="Horton D.L."/>
            <person name="Alikhan N.F."/>
            <person name="Baker D."/>
            <person name="Gharbi K."/>
            <person name="Hall N."/>
            <person name="Watson M."/>
            <person name="Adriaenssens E.M."/>
            <person name="Foster-Nyarko E."/>
            <person name="Jarju S."/>
            <person name="Secka A."/>
            <person name="Antonio M."/>
            <person name="Oren A."/>
            <person name="Chaudhuri R.R."/>
            <person name="La Ragione R."/>
            <person name="Hildebrand F."/>
            <person name="Pallen M.J."/>
        </authorList>
    </citation>
    <scope>NUCLEOTIDE SEQUENCE</scope>
    <source>
        <strain evidence="8">578</strain>
    </source>
</reference>
<accession>A0A921KAR3</accession>
<feature type="region of interest" description="Disordered" evidence="5">
    <location>
        <begin position="1"/>
        <end position="25"/>
    </location>
</feature>
<dbReference type="SMART" id="SM00490">
    <property type="entry name" value="HELICc"/>
    <property type="match status" value="1"/>
</dbReference>
<protein>
    <submittedName>
        <fullName evidence="8">DUF3516 domain-containing protein</fullName>
    </submittedName>
</protein>
<dbReference type="GO" id="GO:0003676">
    <property type="term" value="F:nucleic acid binding"/>
    <property type="evidence" value="ECO:0007669"/>
    <property type="project" value="InterPro"/>
</dbReference>
<feature type="domain" description="Helicase ATP-binding" evidence="6">
    <location>
        <begin position="54"/>
        <end position="209"/>
    </location>
</feature>
<feature type="compositionally biased region" description="Basic and acidic residues" evidence="5">
    <location>
        <begin position="1"/>
        <end position="13"/>
    </location>
</feature>
<keyword evidence="4" id="KW-0067">ATP-binding</keyword>
<evidence type="ECO:0000256" key="5">
    <source>
        <dbReference type="SAM" id="MobiDB-lite"/>
    </source>
</evidence>
<gene>
    <name evidence="8" type="ORF">K8U78_04015</name>
</gene>
<dbReference type="InterPro" id="IPR027417">
    <property type="entry name" value="P-loop_NTPase"/>
</dbReference>
<feature type="domain" description="Helicase C-terminal" evidence="7">
    <location>
        <begin position="240"/>
        <end position="418"/>
    </location>
</feature>
<dbReference type="PANTHER" id="PTHR12131:SF1">
    <property type="entry name" value="ATP-DEPENDENT RNA HELICASE SUPV3L1, MITOCHONDRIAL-RELATED"/>
    <property type="match status" value="1"/>
</dbReference>
<sequence length="873" mass="97842">MMGQDETSKKPIDILDLAGLDDPQPPSGEEIFERFFTWVRSRGIEPWEHQEDAVLSLVSGANVILATPTGSGKSMVAQAMIFNAICTGQRAWYTAPIKALVSEKFFDLVEVFGKDNVGMITGDVHINTDAPIICCTAEILANEALRGKQRDIGCVAMDEFHYFGDPQRGWAWQVPLLTLPKTQFLLMSATLGDTSDIERLLNKLNRHETDVVDQAARPIPLSYKYVIDPLPDTIRHLLDQGDEPIYVVHFSQAAAISTAQDLSSYGVATKEQREAIKKELENFRFTTKFGQTLRRLLVTGVGVHHAGMLPRYRRLVETLAQKGLLPIICGTDTLGVGINVPIHTVILTELSKFDGNRTRRLRAREFHQIAGRAGRSGFDHEGLVIALAPWYDIENARLTAKAGNDPKKLRKLHKKSPEKGFVGWDKAAFEKLIAAEPEKLVPHLQVTHSLVLNEVIQGGDARERVSQLIENSLVSDKVKEELENRADEIFATLLNTDVITRTEHDDGSVDYDTHFDLPENFALDEPLSPFLLAALELLEPKSPTYDMDLLSMVEATVEDPHQILNAQKRQARDRAIAQMKEDGLDYDARVEALQDITYPQPLKELLWQAFNQYRHDVPWANDYQVMPKSVVRDMVETASDFNGYIARYGVNRSEGILLHYLSDVYHVLSRTVPADKLTERLEEIIDWLGLVVRSVDSSLLDEWANADAQMGVNVDNAGAANLGGSAPGSRDSVVPDRKGMELLVRNALFSRVLLIAEEKSQELADLDTEFGMGLRSWEDTLDDIYDEHEEIITDQDARSSKYFILDESDENAHHRWHARQILKDAEGDLDWAIDGFIDLDATQNQGSVVFDGYEVAPIDELMKNGVTIEQEGL</sequence>
<dbReference type="GO" id="GO:0004386">
    <property type="term" value="F:helicase activity"/>
    <property type="evidence" value="ECO:0007669"/>
    <property type="project" value="UniProtKB-KW"/>
</dbReference>
<dbReference type="PROSITE" id="PS51194">
    <property type="entry name" value="HELICASE_CTER"/>
    <property type="match status" value="1"/>
</dbReference>
<evidence type="ECO:0000256" key="3">
    <source>
        <dbReference type="ARBA" id="ARBA00022806"/>
    </source>
</evidence>
<dbReference type="Pfam" id="PF12029">
    <property type="entry name" value="DUF3516"/>
    <property type="match status" value="1"/>
</dbReference>
<evidence type="ECO:0000313" key="9">
    <source>
        <dbReference type="Proteomes" id="UP000715651"/>
    </source>
</evidence>
<reference evidence="8" key="2">
    <citation type="submission" date="2021-09" db="EMBL/GenBank/DDBJ databases">
        <authorList>
            <person name="Gilroy R."/>
        </authorList>
    </citation>
    <scope>NUCLEOTIDE SEQUENCE</scope>
    <source>
        <strain evidence="8">578</strain>
    </source>
</reference>
<dbReference type="Pfam" id="PF00270">
    <property type="entry name" value="DEAD"/>
    <property type="match status" value="1"/>
</dbReference>
<evidence type="ECO:0000259" key="6">
    <source>
        <dbReference type="PROSITE" id="PS51192"/>
    </source>
</evidence>
<keyword evidence="2" id="KW-0378">Hydrolase</keyword>
<dbReference type="PANTHER" id="PTHR12131">
    <property type="entry name" value="ATP-DEPENDENT RNA AND DNA HELICASE"/>
    <property type="match status" value="1"/>
</dbReference>
<dbReference type="EMBL" id="DYWK01000006">
    <property type="protein sequence ID" value="HJF18305.1"/>
    <property type="molecule type" value="Genomic_DNA"/>
</dbReference>
<comment type="caution">
    <text evidence="8">The sequence shown here is derived from an EMBL/GenBank/DDBJ whole genome shotgun (WGS) entry which is preliminary data.</text>
</comment>
<dbReference type="Gene3D" id="3.40.50.300">
    <property type="entry name" value="P-loop containing nucleotide triphosphate hydrolases"/>
    <property type="match status" value="2"/>
</dbReference>
<dbReference type="InterPro" id="IPR001650">
    <property type="entry name" value="Helicase_C-like"/>
</dbReference>
<keyword evidence="1" id="KW-0547">Nucleotide-binding</keyword>
<dbReference type="GO" id="GO:0005524">
    <property type="term" value="F:ATP binding"/>
    <property type="evidence" value="ECO:0007669"/>
    <property type="project" value="UniProtKB-KW"/>
</dbReference>
<keyword evidence="3" id="KW-0347">Helicase</keyword>
<evidence type="ECO:0000313" key="8">
    <source>
        <dbReference type="EMBL" id="HJF18305.1"/>
    </source>
</evidence>
<dbReference type="SUPFAM" id="SSF52540">
    <property type="entry name" value="P-loop containing nucleoside triphosphate hydrolases"/>
    <property type="match status" value="1"/>
</dbReference>
<organism evidence="8 9">
    <name type="scientific">Aeriscardovia aeriphila</name>
    <dbReference type="NCBI Taxonomy" id="218139"/>
    <lineage>
        <taxon>Bacteria</taxon>
        <taxon>Bacillati</taxon>
        <taxon>Actinomycetota</taxon>
        <taxon>Actinomycetes</taxon>
        <taxon>Bifidobacteriales</taxon>
        <taxon>Bifidobacteriaceae</taxon>
        <taxon>Aeriscardovia</taxon>
    </lineage>
</organism>
<dbReference type="Pfam" id="PF00271">
    <property type="entry name" value="Helicase_C"/>
    <property type="match status" value="1"/>
</dbReference>
<dbReference type="Proteomes" id="UP000715651">
    <property type="component" value="Unassembled WGS sequence"/>
</dbReference>
<dbReference type="InterPro" id="IPR011545">
    <property type="entry name" value="DEAD/DEAH_box_helicase_dom"/>
</dbReference>
<proteinExistence type="predicted"/>
<dbReference type="SMART" id="SM00487">
    <property type="entry name" value="DEXDc"/>
    <property type="match status" value="1"/>
</dbReference>
<dbReference type="CDD" id="cd17921">
    <property type="entry name" value="DEXHc_Ski2"/>
    <property type="match status" value="1"/>
</dbReference>
<evidence type="ECO:0000256" key="1">
    <source>
        <dbReference type="ARBA" id="ARBA00022741"/>
    </source>
</evidence>
<evidence type="ECO:0000256" key="4">
    <source>
        <dbReference type="ARBA" id="ARBA00022840"/>
    </source>
</evidence>
<dbReference type="InterPro" id="IPR021904">
    <property type="entry name" value="DUF3516"/>
</dbReference>
<dbReference type="AlphaFoldDB" id="A0A921KAR3"/>
<dbReference type="PROSITE" id="PS51192">
    <property type="entry name" value="HELICASE_ATP_BIND_1"/>
    <property type="match status" value="1"/>
</dbReference>
<dbReference type="InterPro" id="IPR014001">
    <property type="entry name" value="Helicase_ATP-bd"/>
</dbReference>
<dbReference type="GO" id="GO:0016787">
    <property type="term" value="F:hydrolase activity"/>
    <property type="evidence" value="ECO:0007669"/>
    <property type="project" value="UniProtKB-KW"/>
</dbReference>
<evidence type="ECO:0000259" key="7">
    <source>
        <dbReference type="PROSITE" id="PS51194"/>
    </source>
</evidence>
<evidence type="ECO:0000256" key="2">
    <source>
        <dbReference type="ARBA" id="ARBA00022801"/>
    </source>
</evidence>
<dbReference type="InterPro" id="IPR050699">
    <property type="entry name" value="RNA-DNA_Helicase"/>
</dbReference>